<comment type="caution">
    <text evidence="1">The sequence shown here is derived from an EMBL/GenBank/DDBJ whole genome shotgun (WGS) entry which is preliminary data.</text>
</comment>
<protein>
    <submittedName>
        <fullName evidence="1">Uncharacterized protein</fullName>
    </submittedName>
</protein>
<keyword evidence="2" id="KW-1185">Reference proteome</keyword>
<accession>A0ACB9KNK5</accession>
<gene>
    <name evidence="1" type="ORF">L6164_032391</name>
</gene>
<sequence>MEFSGKVFAYWIGTEPFLYIANVHTSYGEELGKAQCVHKKQRPHVLKWFGYGGRQQLVGCTLHKTARDGAKTRDEGRLRFHFQSFGAASRTIMALWKTRLLTPEQTAQIAEDQEDRVDLLIPDNSGMSIIYSAELPIKIGHKEGWIANEVMTLHGVSVAEVLDLAGCLGKTVKVELNGRLIRVKSFRNMLISILNLLRNLDQFHAKVGGRWEICVSLSDGQFQQVSFCEFATIKGGTHVDCVTNQITTCVMNKVNKKKKDANVKAHTEESFSNSGIVDTLLTSYEDEISDGNV</sequence>
<name>A0ACB9KNK5_BAUVA</name>
<evidence type="ECO:0000313" key="1">
    <source>
        <dbReference type="EMBL" id="KAI4298877.1"/>
    </source>
</evidence>
<reference evidence="1 2" key="1">
    <citation type="journal article" date="2022" name="DNA Res.">
        <title>Chromosomal-level genome assembly of the orchid tree Bauhinia variegata (Leguminosae; Cercidoideae) supports the allotetraploid origin hypothesis of Bauhinia.</title>
        <authorList>
            <person name="Zhong Y."/>
            <person name="Chen Y."/>
            <person name="Zheng D."/>
            <person name="Pang J."/>
            <person name="Liu Y."/>
            <person name="Luo S."/>
            <person name="Meng S."/>
            <person name="Qian L."/>
            <person name="Wei D."/>
            <person name="Dai S."/>
            <person name="Zhou R."/>
        </authorList>
    </citation>
    <scope>NUCLEOTIDE SEQUENCE [LARGE SCALE GENOMIC DNA]</scope>
    <source>
        <strain evidence="1">BV-YZ2020</strain>
    </source>
</reference>
<dbReference type="EMBL" id="CM039438">
    <property type="protein sequence ID" value="KAI4298877.1"/>
    <property type="molecule type" value="Genomic_DNA"/>
</dbReference>
<organism evidence="1 2">
    <name type="scientific">Bauhinia variegata</name>
    <name type="common">Purple orchid tree</name>
    <name type="synonym">Phanera variegata</name>
    <dbReference type="NCBI Taxonomy" id="167791"/>
    <lineage>
        <taxon>Eukaryota</taxon>
        <taxon>Viridiplantae</taxon>
        <taxon>Streptophyta</taxon>
        <taxon>Embryophyta</taxon>
        <taxon>Tracheophyta</taxon>
        <taxon>Spermatophyta</taxon>
        <taxon>Magnoliopsida</taxon>
        <taxon>eudicotyledons</taxon>
        <taxon>Gunneridae</taxon>
        <taxon>Pentapetalae</taxon>
        <taxon>rosids</taxon>
        <taxon>fabids</taxon>
        <taxon>Fabales</taxon>
        <taxon>Fabaceae</taxon>
        <taxon>Cercidoideae</taxon>
        <taxon>Cercideae</taxon>
        <taxon>Bauhiniinae</taxon>
        <taxon>Bauhinia</taxon>
    </lineage>
</organism>
<evidence type="ECO:0000313" key="2">
    <source>
        <dbReference type="Proteomes" id="UP000828941"/>
    </source>
</evidence>
<proteinExistence type="predicted"/>
<dbReference type="Proteomes" id="UP000828941">
    <property type="component" value="Chromosome 13"/>
</dbReference>